<protein>
    <submittedName>
        <fullName evidence="4">Aerolysin family beta-barrel pore-forming toxin</fullName>
    </submittedName>
</protein>
<evidence type="ECO:0000313" key="5">
    <source>
        <dbReference type="Proteomes" id="UP000430345"/>
    </source>
</evidence>
<organism evidence="4 5">
    <name type="scientific">Clostridium tarantellae</name>
    <dbReference type="NCBI Taxonomy" id="39493"/>
    <lineage>
        <taxon>Bacteria</taxon>
        <taxon>Bacillati</taxon>
        <taxon>Bacillota</taxon>
        <taxon>Clostridia</taxon>
        <taxon>Eubacteriales</taxon>
        <taxon>Clostridiaceae</taxon>
        <taxon>Clostridium</taxon>
    </lineage>
</organism>
<gene>
    <name evidence="4" type="ORF">GBZ86_12510</name>
</gene>
<feature type="domain" description="Aerolysin-like C-terminal" evidence="3">
    <location>
        <begin position="1"/>
        <end position="227"/>
    </location>
</feature>
<name>A0A6I1MMF3_9CLOT</name>
<comment type="caution">
    <text evidence="4">The sequence shown here is derived from an EMBL/GenBank/DDBJ whole genome shotgun (WGS) entry which is preliminary data.</text>
</comment>
<dbReference type="EMBL" id="WHJC01000245">
    <property type="protein sequence ID" value="MPQ44565.1"/>
    <property type="molecule type" value="Genomic_DNA"/>
</dbReference>
<reference evidence="4 5" key="1">
    <citation type="submission" date="2019-10" db="EMBL/GenBank/DDBJ databases">
        <title>The Genome Sequence of Clostridium tarantellae Isolated from Fish Brain.</title>
        <authorList>
            <person name="Bano L."/>
            <person name="Kiel M."/>
            <person name="Sales G."/>
            <person name="Doxey A.C."/>
            <person name="Mansfield M.J."/>
            <person name="Schiavone M."/>
            <person name="Rossetto O."/>
            <person name="Pirazzini M."/>
            <person name="Dobrindt U."/>
            <person name="Montecucco C."/>
        </authorList>
    </citation>
    <scope>NUCLEOTIDE SEQUENCE [LARGE SCALE GENOMIC DNA]</scope>
    <source>
        <strain evidence="4 5">DSM 3997</strain>
    </source>
</reference>
<dbReference type="AlphaFoldDB" id="A0A6I1MMF3"/>
<accession>A0A6I1MMF3</accession>
<dbReference type="Gene3D" id="2.170.15.10">
    <property type="entry name" value="Proaerolysin, chain A, domain 3"/>
    <property type="match status" value="1"/>
</dbReference>
<dbReference type="Pfam" id="PF01117">
    <property type="entry name" value="Aerolysin"/>
    <property type="match status" value="1"/>
</dbReference>
<keyword evidence="2" id="KW-1015">Disulfide bond</keyword>
<dbReference type="InterPro" id="IPR055267">
    <property type="entry name" value="Aerolysin-like_C"/>
</dbReference>
<evidence type="ECO:0000259" key="3">
    <source>
        <dbReference type="Pfam" id="PF01117"/>
    </source>
</evidence>
<proteinExistence type="inferred from homology"/>
<evidence type="ECO:0000256" key="1">
    <source>
        <dbReference type="ARBA" id="ARBA00009831"/>
    </source>
</evidence>
<evidence type="ECO:0000256" key="2">
    <source>
        <dbReference type="ARBA" id="ARBA00023157"/>
    </source>
</evidence>
<evidence type="ECO:0000313" key="4">
    <source>
        <dbReference type="EMBL" id="MPQ44565.1"/>
    </source>
</evidence>
<comment type="similarity">
    <text evidence="1">Belongs to the aerolysin family.</text>
</comment>
<dbReference type="SUPFAM" id="SSF56973">
    <property type="entry name" value="Aerolisin/ETX pore-forming domain"/>
    <property type="match status" value="1"/>
</dbReference>
<dbReference type="Proteomes" id="UP000430345">
    <property type="component" value="Unassembled WGS sequence"/>
</dbReference>
<keyword evidence="5" id="KW-1185">Reference proteome</keyword>
<sequence>MTFSNFKFNFLADALSIEPVILNELEQEILAVANYTNDTDNTASIFKKILFSKLTTTSVSSSNKIATDFGVSVNVDIDIPGATESTNVSYNFSHESTFGNQSDKIESKESSDSISLEIPPKNKASIKLINNITEAKAPFKGLAIISFNVTISGFILWLKNGGCYRKNIPANPFTLGIDVPRPFQPFGFISYTFGNDTISAIADIKSQIERRNIPNNPDWDWNKALSKRNNYLLIDFIENMLVKLKENLIKLILKI</sequence>